<dbReference type="AlphaFoldDB" id="A0A4Y2WS34"/>
<organism evidence="1 2">
    <name type="scientific">Araneus ventricosus</name>
    <name type="common">Orbweaver spider</name>
    <name type="synonym">Epeira ventricosa</name>
    <dbReference type="NCBI Taxonomy" id="182803"/>
    <lineage>
        <taxon>Eukaryota</taxon>
        <taxon>Metazoa</taxon>
        <taxon>Ecdysozoa</taxon>
        <taxon>Arthropoda</taxon>
        <taxon>Chelicerata</taxon>
        <taxon>Arachnida</taxon>
        <taxon>Araneae</taxon>
        <taxon>Araneomorphae</taxon>
        <taxon>Entelegynae</taxon>
        <taxon>Araneoidea</taxon>
        <taxon>Araneidae</taxon>
        <taxon>Araneus</taxon>
    </lineage>
</organism>
<dbReference type="Proteomes" id="UP000499080">
    <property type="component" value="Unassembled WGS sequence"/>
</dbReference>
<keyword evidence="2" id="KW-1185">Reference proteome</keyword>
<feature type="non-terminal residue" evidence="1">
    <location>
        <position position="1"/>
    </location>
</feature>
<name>A0A4Y2WS34_ARAVE</name>
<proteinExistence type="predicted"/>
<protein>
    <submittedName>
        <fullName evidence="1">Uncharacterized protein</fullName>
    </submittedName>
</protein>
<gene>
    <name evidence="1" type="ORF">AVEN_51458_1</name>
</gene>
<comment type="caution">
    <text evidence="1">The sequence shown here is derived from an EMBL/GenBank/DDBJ whole genome shotgun (WGS) entry which is preliminary data.</text>
</comment>
<sequence>HRTILDDLARDARYIFSMLVMISMMKQERRSVYVQQYRMILDDLEAVRDARYMFSRDDSRRFEARDARYMFSTQDDSSR</sequence>
<dbReference type="EMBL" id="BGPR01064612">
    <property type="protein sequence ID" value="GBO39548.1"/>
    <property type="molecule type" value="Genomic_DNA"/>
</dbReference>
<evidence type="ECO:0000313" key="1">
    <source>
        <dbReference type="EMBL" id="GBO39548.1"/>
    </source>
</evidence>
<evidence type="ECO:0000313" key="2">
    <source>
        <dbReference type="Proteomes" id="UP000499080"/>
    </source>
</evidence>
<reference evidence="1 2" key="1">
    <citation type="journal article" date="2019" name="Sci. Rep.">
        <title>Orb-weaving spider Araneus ventricosus genome elucidates the spidroin gene catalogue.</title>
        <authorList>
            <person name="Kono N."/>
            <person name="Nakamura H."/>
            <person name="Ohtoshi R."/>
            <person name="Moran D.A.P."/>
            <person name="Shinohara A."/>
            <person name="Yoshida Y."/>
            <person name="Fujiwara M."/>
            <person name="Mori M."/>
            <person name="Tomita M."/>
            <person name="Arakawa K."/>
        </authorList>
    </citation>
    <scope>NUCLEOTIDE SEQUENCE [LARGE SCALE GENOMIC DNA]</scope>
</reference>
<accession>A0A4Y2WS34</accession>